<evidence type="ECO:0000313" key="3">
    <source>
        <dbReference type="Proteomes" id="UP000014115"/>
    </source>
</evidence>
<evidence type="ECO:0000256" key="1">
    <source>
        <dbReference type="SAM" id="Phobius"/>
    </source>
</evidence>
<gene>
    <name evidence="2" type="ORF">A10D4_12203</name>
</gene>
<proteinExistence type="predicted"/>
<reference evidence="2 3" key="1">
    <citation type="journal article" date="2012" name="J. Bacteriol.">
        <title>Genome Sequence of Idiomarina xiamenensis Type Strain 10-D-4.</title>
        <authorList>
            <person name="Lai Q."/>
            <person name="Wang L."/>
            <person name="Wang W."/>
            <person name="Shao Z."/>
        </authorList>
    </citation>
    <scope>NUCLEOTIDE SEQUENCE [LARGE SCALE GENOMIC DNA]</scope>
    <source>
        <strain evidence="2 3">10-D-4</strain>
    </source>
</reference>
<keyword evidence="1" id="KW-1133">Transmembrane helix</keyword>
<name>K2JWR5_9GAMM</name>
<dbReference type="InterPro" id="IPR004891">
    <property type="entry name" value="Mercury-R_MerC"/>
</dbReference>
<organism evidence="2 3">
    <name type="scientific">Idiomarina xiamenensis 10-D-4</name>
    <dbReference type="NCBI Taxonomy" id="740709"/>
    <lineage>
        <taxon>Bacteria</taxon>
        <taxon>Pseudomonadati</taxon>
        <taxon>Pseudomonadota</taxon>
        <taxon>Gammaproteobacteria</taxon>
        <taxon>Alteromonadales</taxon>
        <taxon>Idiomarinaceae</taxon>
        <taxon>Idiomarina</taxon>
    </lineage>
</organism>
<comment type="caution">
    <text evidence="2">The sequence shown here is derived from an EMBL/GenBank/DDBJ whole genome shotgun (WGS) entry which is preliminary data.</text>
</comment>
<dbReference type="EMBL" id="AMRG01000019">
    <property type="protein sequence ID" value="EKE79943.1"/>
    <property type="molecule type" value="Genomic_DNA"/>
</dbReference>
<sequence>MRDLIGSWLSLLCLCHCLALPLLVVFFDVAILHDEHHHGFHLLLIVPIALLAIFSLPSGYCRHHRLHPSLIGGTGIVLLVMGLINHEAELLLTVTGSLLMVAAHWRNRHLCRQQRSLFKPS</sequence>
<dbReference type="AlphaFoldDB" id="K2JWR5"/>
<dbReference type="Pfam" id="PF03203">
    <property type="entry name" value="MerC"/>
    <property type="match status" value="1"/>
</dbReference>
<feature type="transmembrane region" description="Helical" evidence="1">
    <location>
        <begin position="90"/>
        <end position="107"/>
    </location>
</feature>
<dbReference type="RefSeq" id="WP_008489841.1">
    <property type="nucleotide sequence ID" value="NZ_AMRG01000019.1"/>
</dbReference>
<dbReference type="eggNOG" id="ENOG503360P">
    <property type="taxonomic scope" value="Bacteria"/>
</dbReference>
<dbReference type="PATRIC" id="fig|740709.3.peg.2465"/>
<feature type="transmembrane region" description="Helical" evidence="1">
    <location>
        <begin position="38"/>
        <end position="56"/>
    </location>
</feature>
<protein>
    <submittedName>
        <fullName evidence="2">MerC mercury resistance protein</fullName>
    </submittedName>
</protein>
<feature type="transmembrane region" description="Helical" evidence="1">
    <location>
        <begin position="68"/>
        <end position="84"/>
    </location>
</feature>
<keyword evidence="1" id="KW-0472">Membrane</keyword>
<dbReference type="GO" id="GO:0015097">
    <property type="term" value="F:mercury ion transmembrane transporter activity"/>
    <property type="evidence" value="ECO:0007669"/>
    <property type="project" value="InterPro"/>
</dbReference>
<dbReference type="Proteomes" id="UP000014115">
    <property type="component" value="Unassembled WGS sequence"/>
</dbReference>
<evidence type="ECO:0000313" key="2">
    <source>
        <dbReference type="EMBL" id="EKE79943.1"/>
    </source>
</evidence>
<keyword evidence="3" id="KW-1185">Reference proteome</keyword>
<accession>K2JWR5</accession>
<keyword evidence="1" id="KW-0812">Transmembrane</keyword>
<dbReference type="GO" id="GO:0016020">
    <property type="term" value="C:membrane"/>
    <property type="evidence" value="ECO:0007669"/>
    <property type="project" value="InterPro"/>
</dbReference>
<dbReference type="STRING" id="740709.A10D4_12203"/>